<evidence type="ECO:0000256" key="6">
    <source>
        <dbReference type="RuleBase" id="RU004453"/>
    </source>
</evidence>
<comment type="similarity">
    <text evidence="6">Belongs to the glycosyl hydrolase 18 family.</text>
</comment>
<feature type="domain" description="GH18" evidence="8">
    <location>
        <begin position="131"/>
        <end position="494"/>
    </location>
</feature>
<dbReference type="AlphaFoldDB" id="A0A7G3A937"/>
<dbReference type="GO" id="GO:0008061">
    <property type="term" value="F:chitin binding"/>
    <property type="evidence" value="ECO:0007669"/>
    <property type="project" value="InterPro"/>
</dbReference>
<dbReference type="CTD" id="31630"/>
<evidence type="ECO:0000256" key="3">
    <source>
        <dbReference type="ARBA" id="ARBA00023180"/>
    </source>
</evidence>
<evidence type="ECO:0000256" key="1">
    <source>
        <dbReference type="ARBA" id="ARBA00022729"/>
    </source>
</evidence>
<accession>A0A7G3A937</accession>
<dbReference type="FunFam" id="3.10.50.10:FF:000003">
    <property type="entry name" value="Class V chitinase CHIT5b"/>
    <property type="match status" value="1"/>
</dbReference>
<keyword evidence="7" id="KW-0812">Transmembrane</keyword>
<organism evidence="9">
    <name type="scientific">Lutzomyia longipalpis</name>
    <name type="common">Sand fly</name>
    <dbReference type="NCBI Taxonomy" id="7200"/>
    <lineage>
        <taxon>Eukaryota</taxon>
        <taxon>Metazoa</taxon>
        <taxon>Ecdysozoa</taxon>
        <taxon>Arthropoda</taxon>
        <taxon>Hexapoda</taxon>
        <taxon>Insecta</taxon>
        <taxon>Pterygota</taxon>
        <taxon>Neoptera</taxon>
        <taxon>Endopterygota</taxon>
        <taxon>Diptera</taxon>
        <taxon>Nematocera</taxon>
        <taxon>Psychodoidea</taxon>
        <taxon>Psychodidae</taxon>
        <taxon>Lutzomyia</taxon>
        <taxon>Lutzomyia</taxon>
    </lineage>
</organism>
<dbReference type="InterPro" id="IPR001223">
    <property type="entry name" value="Glyco_hydro18_cat"/>
</dbReference>
<dbReference type="RefSeq" id="XP_055681034.1">
    <property type="nucleotide sequence ID" value="XM_055825059.1"/>
</dbReference>
<keyword evidence="3" id="KW-0325">Glycoprotein</keyword>
<dbReference type="RefSeq" id="XP_055681033.1">
    <property type="nucleotide sequence ID" value="XM_055825058.1"/>
</dbReference>
<dbReference type="InterPro" id="IPR017853">
    <property type="entry name" value="GH"/>
</dbReference>
<proteinExistence type="inferred from homology"/>
<evidence type="ECO:0000256" key="5">
    <source>
        <dbReference type="RuleBase" id="RU000489"/>
    </source>
</evidence>
<evidence type="ECO:0000259" key="8">
    <source>
        <dbReference type="PROSITE" id="PS51910"/>
    </source>
</evidence>
<dbReference type="InterPro" id="IPR050314">
    <property type="entry name" value="Glycosyl_Hydrlase_18"/>
</dbReference>
<dbReference type="PROSITE" id="PS51910">
    <property type="entry name" value="GH18_2"/>
    <property type="match status" value="1"/>
</dbReference>
<dbReference type="OrthoDB" id="76388at2759"/>
<dbReference type="KEGG" id="lll:129788739"/>
<dbReference type="Pfam" id="PF00704">
    <property type="entry name" value="Glyco_hydro_18"/>
    <property type="match status" value="1"/>
</dbReference>
<sequence length="500" mass="57159">MSQQQVKYELLEGQREKRLKYSSYLQIALLILLCAVSSVTVYTTWTIIYRNSFNYPPKLFDVPTLWIHRTNLYSQYLSDYVVPKEGDGESRRRSNEGAALTENSSVKELENERIFPSRYGNFIPTERGGKRKLVCYYTAPYNVIRGRDLLPKDIDPHLCTHINVGFAGVVNSTLFLDDVLRETFVQMAALKKINQALKILVWTGGADVGGFSEMVKDHANRKHFIQSLKNVLETYRLDGIDLDWEFPGGFDRQRQHFSQLLHEIRREYQREHRTYLLTVAVAAPRPIIDVAYDVGEINSYADFVNIMTYDYHFYSQTAPFTGINAPLFARENERGLLAMLNINYTANYWHEQGLDKEKIIIGLPTYGHSFHLANPLNRRIGSPATNFGATGILGFTSYSEVCWFQQNNIFVTTVFDNATCSPYTSAGTEWISYDDAVSLECKTKWVKDNGFGGVMIYDLNSDDYGLFCRHEGDGVTGQETFPLSRKVHTVLFSNFSATDN</sequence>
<dbReference type="InterPro" id="IPR029070">
    <property type="entry name" value="Chitinase_insertion_sf"/>
</dbReference>
<keyword evidence="4 5" id="KW-0326">Glycosidase</keyword>
<dbReference type="SUPFAM" id="SSF51445">
    <property type="entry name" value="(Trans)glycosidases"/>
    <property type="match status" value="1"/>
</dbReference>
<dbReference type="GO" id="GO:0004568">
    <property type="term" value="F:chitinase activity"/>
    <property type="evidence" value="ECO:0007669"/>
    <property type="project" value="TreeGrafter"/>
</dbReference>
<dbReference type="Gene3D" id="3.20.20.80">
    <property type="entry name" value="Glycosidases"/>
    <property type="match status" value="1"/>
</dbReference>
<protein>
    <submittedName>
        <fullName evidence="9">Putative chitinase</fullName>
    </submittedName>
</protein>
<dbReference type="SMART" id="SM00636">
    <property type="entry name" value="Glyco_18"/>
    <property type="match status" value="1"/>
</dbReference>
<dbReference type="GO" id="GO:0005576">
    <property type="term" value="C:extracellular region"/>
    <property type="evidence" value="ECO:0007669"/>
    <property type="project" value="TreeGrafter"/>
</dbReference>
<dbReference type="PANTHER" id="PTHR11177:SF390">
    <property type="entry name" value="CHITINASE 11"/>
    <property type="match status" value="1"/>
</dbReference>
<dbReference type="PROSITE" id="PS01095">
    <property type="entry name" value="GH18_1"/>
    <property type="match status" value="1"/>
</dbReference>
<dbReference type="Gene3D" id="3.10.50.10">
    <property type="match status" value="1"/>
</dbReference>
<evidence type="ECO:0000256" key="4">
    <source>
        <dbReference type="ARBA" id="ARBA00023295"/>
    </source>
</evidence>
<dbReference type="GeneID" id="129788739"/>
<dbReference type="GO" id="GO:0005975">
    <property type="term" value="P:carbohydrate metabolic process"/>
    <property type="evidence" value="ECO:0007669"/>
    <property type="project" value="InterPro"/>
</dbReference>
<name>A0A7G3A937_LUTLO</name>
<feature type="transmembrane region" description="Helical" evidence="7">
    <location>
        <begin position="21"/>
        <end position="45"/>
    </location>
</feature>
<dbReference type="VEuPathDB" id="VectorBase:LLONM1_002011"/>
<keyword evidence="2 5" id="KW-0378">Hydrolase</keyword>
<reference evidence="9" key="1">
    <citation type="journal article" date="2020" name="BMC">
        <title>Leishmania infection induces a limited differential gene expression in the sand fly midgut.</title>
        <authorList>
            <person name="Coutinho-Abreu I.V."/>
            <person name="Serafim T.D."/>
            <person name="Meneses C."/>
            <person name="Kamhawi S."/>
            <person name="Oliveira F."/>
            <person name="Valenzuela J.G."/>
        </authorList>
    </citation>
    <scope>NUCLEOTIDE SEQUENCE</scope>
    <source>
        <strain evidence="9">Jacobina</strain>
        <tissue evidence="9">Midgut</tissue>
    </source>
</reference>
<evidence type="ECO:0000256" key="2">
    <source>
        <dbReference type="ARBA" id="ARBA00022801"/>
    </source>
</evidence>
<dbReference type="PANTHER" id="PTHR11177">
    <property type="entry name" value="CHITINASE"/>
    <property type="match status" value="1"/>
</dbReference>
<keyword evidence="1" id="KW-0732">Signal</keyword>
<dbReference type="SUPFAM" id="SSF54556">
    <property type="entry name" value="Chitinase insertion domain"/>
    <property type="match status" value="1"/>
</dbReference>
<evidence type="ECO:0000256" key="7">
    <source>
        <dbReference type="SAM" id="Phobius"/>
    </source>
</evidence>
<dbReference type="InterPro" id="IPR011583">
    <property type="entry name" value="Chitinase_II/V-like_cat"/>
</dbReference>
<dbReference type="GO" id="GO:0006032">
    <property type="term" value="P:chitin catabolic process"/>
    <property type="evidence" value="ECO:0007669"/>
    <property type="project" value="TreeGrafter"/>
</dbReference>
<dbReference type="EMBL" id="GITU01001509">
    <property type="protein sequence ID" value="MBC1170212.1"/>
    <property type="molecule type" value="Transcribed_RNA"/>
</dbReference>
<keyword evidence="7" id="KW-1133">Transmembrane helix</keyword>
<evidence type="ECO:0000313" key="9">
    <source>
        <dbReference type="EMBL" id="MBC1170212.1"/>
    </source>
</evidence>
<dbReference type="InterPro" id="IPR001579">
    <property type="entry name" value="Glyco_hydro_18_chit_AS"/>
</dbReference>
<keyword evidence="7" id="KW-0472">Membrane</keyword>